<evidence type="ECO:0000313" key="2">
    <source>
        <dbReference type="EMBL" id="RKR89875.1"/>
    </source>
</evidence>
<dbReference type="AlphaFoldDB" id="A0A495JMJ3"/>
<gene>
    <name evidence="2" type="ORF">BDK92_4234</name>
</gene>
<reference evidence="2 3" key="1">
    <citation type="submission" date="2018-10" db="EMBL/GenBank/DDBJ databases">
        <title>Sequencing the genomes of 1000 actinobacteria strains.</title>
        <authorList>
            <person name="Klenk H.-P."/>
        </authorList>
    </citation>
    <scope>NUCLEOTIDE SEQUENCE [LARGE SCALE GENOMIC DNA]</scope>
    <source>
        <strain evidence="2 3">DSM 45175</strain>
    </source>
</reference>
<dbReference type="Gene3D" id="3.90.550.10">
    <property type="entry name" value="Spore Coat Polysaccharide Biosynthesis Protein SpsA, Chain A"/>
    <property type="match status" value="1"/>
</dbReference>
<dbReference type="PANTHER" id="PTHR43685:SF3">
    <property type="entry name" value="SLR2126 PROTEIN"/>
    <property type="match status" value="1"/>
</dbReference>
<dbReference type="EMBL" id="RBKT01000001">
    <property type="protein sequence ID" value="RKR89875.1"/>
    <property type="molecule type" value="Genomic_DNA"/>
</dbReference>
<dbReference type="InterPro" id="IPR050834">
    <property type="entry name" value="Glycosyltransf_2"/>
</dbReference>
<dbReference type="InterPro" id="IPR029044">
    <property type="entry name" value="Nucleotide-diphossugar_trans"/>
</dbReference>
<feature type="domain" description="Glycosyltransferase 2-like" evidence="1">
    <location>
        <begin position="41"/>
        <end position="151"/>
    </location>
</feature>
<evidence type="ECO:0000313" key="3">
    <source>
        <dbReference type="Proteomes" id="UP000277671"/>
    </source>
</evidence>
<name>A0A495JMJ3_9ACTN</name>
<keyword evidence="2" id="KW-0808">Transferase</keyword>
<dbReference type="CDD" id="cd00761">
    <property type="entry name" value="Glyco_tranf_GTA_type"/>
    <property type="match status" value="1"/>
</dbReference>
<protein>
    <submittedName>
        <fullName evidence="2">GT2 family glycosyltransferase</fullName>
    </submittedName>
</protein>
<dbReference type="GO" id="GO:0016740">
    <property type="term" value="F:transferase activity"/>
    <property type="evidence" value="ECO:0007669"/>
    <property type="project" value="UniProtKB-KW"/>
</dbReference>
<evidence type="ECO:0000259" key="1">
    <source>
        <dbReference type="Pfam" id="PF00535"/>
    </source>
</evidence>
<organism evidence="2 3">
    <name type="scientific">Micromonospora pisi</name>
    <dbReference type="NCBI Taxonomy" id="589240"/>
    <lineage>
        <taxon>Bacteria</taxon>
        <taxon>Bacillati</taxon>
        <taxon>Actinomycetota</taxon>
        <taxon>Actinomycetes</taxon>
        <taxon>Micromonosporales</taxon>
        <taxon>Micromonosporaceae</taxon>
        <taxon>Micromonospora</taxon>
    </lineage>
</organism>
<dbReference type="Proteomes" id="UP000277671">
    <property type="component" value="Unassembled WGS sequence"/>
</dbReference>
<dbReference type="Pfam" id="PF00535">
    <property type="entry name" value="Glycos_transf_2"/>
    <property type="match status" value="1"/>
</dbReference>
<dbReference type="RefSeq" id="WP_170208635.1">
    <property type="nucleotide sequence ID" value="NZ_RBKT01000001.1"/>
</dbReference>
<keyword evidence="3" id="KW-1185">Reference proteome</keyword>
<sequence length="553" mass="60971">MSARNSVPSGAHPDQVRLVRNDWSPLQPGKLGEWQPTRSVSVVIPAYNCQETLNLTLASLSHQTYPDHLLEVIVADDGSEPPIELPKIRPANCRIVRVPEHSTGWGRSNALHVGASNSDGEILHWLDADMVVFPDHIEAQVRWQHVSEEAVTLGYKRFVAGNFPTPEEVAERCAAGTIDKLYRIQDTEPHDYVEKLINETDQLRGGDHLNFRAHVGATAALTRSLYLAAGGLDTELRLGEDTEFGYRLTQQGAVFIPEPQAGSWHMGATHMQTKGDALRRYNHPYLAERMPHPRYLRPAANRSWAVPLITAVVPAEGSFELVRTCVDRLLAGDQTDLRVMLVADWDAVDDNRRSILADPLLDRRLLLVTYRSDPRVELVREAPATAFPSPFLLNVPSHLGVDVNTVRRLVQVADEWQAGLVRLLPGGAKSPAEALALWRTSALSRARRVGRPEEPLDKVVAEVAGERWVSGEEFGVVDLSLLTPASLVSPRPRLVHPAGKRARRASLGDVETIPVGGVRSLANATRFVARQAAIGVARKVRRRVSRPTPPPSA</sequence>
<comment type="caution">
    <text evidence="2">The sequence shown here is derived from an EMBL/GenBank/DDBJ whole genome shotgun (WGS) entry which is preliminary data.</text>
</comment>
<dbReference type="PANTHER" id="PTHR43685">
    <property type="entry name" value="GLYCOSYLTRANSFERASE"/>
    <property type="match status" value="1"/>
</dbReference>
<dbReference type="SUPFAM" id="SSF53448">
    <property type="entry name" value="Nucleotide-diphospho-sugar transferases"/>
    <property type="match status" value="1"/>
</dbReference>
<proteinExistence type="predicted"/>
<dbReference type="InterPro" id="IPR001173">
    <property type="entry name" value="Glyco_trans_2-like"/>
</dbReference>
<accession>A0A495JMJ3</accession>